<dbReference type="EnsemblPlants" id="KEH25926">
    <property type="protein sequence ID" value="KEH25926"/>
    <property type="gene ID" value="MTR_6g037820"/>
</dbReference>
<reference evidence="5" key="4">
    <citation type="journal article" date="2018" name="Nat. Plants">
        <title>Whole-genome landscape of Medicago truncatula symbiotic genes.</title>
        <authorList>
            <person name="Pecrix Y."/>
            <person name="Staton S.E."/>
            <person name="Sallet E."/>
            <person name="Lelandais-Briere C."/>
            <person name="Moreau S."/>
            <person name="Carrere S."/>
            <person name="Blein T."/>
            <person name="Jardinaud M.F."/>
            <person name="Latrasse D."/>
            <person name="Zouine M."/>
            <person name="Zahm M."/>
            <person name="Kreplak J."/>
            <person name="Mayjonade B."/>
            <person name="Satge C."/>
            <person name="Perez M."/>
            <person name="Cauet S."/>
            <person name="Marande W."/>
            <person name="Chantry-Darmon C."/>
            <person name="Lopez-Roques C."/>
            <person name="Bouchez O."/>
            <person name="Berard A."/>
            <person name="Debelle F."/>
            <person name="Munos S."/>
            <person name="Bendahmane A."/>
            <person name="Berges H."/>
            <person name="Niebel A."/>
            <person name="Buitink J."/>
            <person name="Frugier F."/>
            <person name="Benhamed M."/>
            <person name="Crespi M."/>
            <person name="Gouzy J."/>
            <person name="Gamas P."/>
        </authorList>
    </citation>
    <scope>NUCLEOTIDE SEQUENCE [LARGE SCALE GENOMIC DNA]</scope>
    <source>
        <strain evidence="5">cv. Jemalong A17</strain>
    </source>
</reference>
<evidence type="ECO:0000313" key="1">
    <source>
        <dbReference type="EMBL" id="KEH25926.1"/>
    </source>
</evidence>
<dbReference type="InterPro" id="IPR035513">
    <property type="entry name" value="Invertase/methylesterase_inhib"/>
</dbReference>
<protein>
    <submittedName>
        <fullName evidence="1">Pectinesterase inhibitor domain protein</fullName>
    </submittedName>
    <submittedName>
        <fullName evidence="2">Putative pectinesterase inhibitor domain-containing protein</fullName>
    </submittedName>
</protein>
<sequence length="181" mass="20524">MKSTSKSSFLFILFLCFIFYASLPALSLFVGVYVKVCAEYTPLTEFKHCLQLLQTDPRIPKVATYPELSFYILEMSINEAMSTQATFIEMAQRFPREKALSQCANEFYNATISSFKTALDMLHKDALSSRNNVQDASRAVDGCMTALENTHETYDPTVYARNNETFFLSVISFLAVNHILT</sequence>
<proteinExistence type="predicted"/>
<dbReference type="EMBL" id="CM001222">
    <property type="protein sequence ID" value="KEH25926.1"/>
    <property type="molecule type" value="Genomic_DNA"/>
</dbReference>
<dbReference type="GO" id="GO:0004857">
    <property type="term" value="F:enzyme inhibitor activity"/>
    <property type="evidence" value="ECO:0007669"/>
    <property type="project" value="InterPro"/>
</dbReference>
<reference evidence="3" key="3">
    <citation type="submission" date="2015-04" db="UniProtKB">
        <authorList>
            <consortium name="EnsemblPlants"/>
        </authorList>
    </citation>
    <scope>IDENTIFICATION</scope>
    <source>
        <strain evidence="3">cv. Jemalong A17</strain>
    </source>
</reference>
<dbReference type="EMBL" id="PSQE01000006">
    <property type="protein sequence ID" value="RHN51092.1"/>
    <property type="molecule type" value="Genomic_DNA"/>
</dbReference>
<dbReference type="Gene3D" id="1.20.140.40">
    <property type="entry name" value="Invertase/pectin methylesterase inhibitor family protein"/>
    <property type="match status" value="1"/>
</dbReference>
<dbReference type="HOGENOM" id="CLU_107780_0_0_1"/>
<dbReference type="Proteomes" id="UP000002051">
    <property type="component" value="Chromosome 6"/>
</dbReference>
<evidence type="ECO:0000313" key="4">
    <source>
        <dbReference type="Proteomes" id="UP000002051"/>
    </source>
</evidence>
<reference evidence="2" key="5">
    <citation type="journal article" date="2018" name="Nat. Plants">
        <title>Whole-genome landscape of Medicago truncatula symbiotic genes.</title>
        <authorList>
            <person name="Pecrix Y."/>
            <person name="Gamas P."/>
            <person name="Carrere S."/>
        </authorList>
    </citation>
    <scope>NUCLEOTIDE SEQUENCE</scope>
    <source>
        <tissue evidence="2">Leaves</tissue>
    </source>
</reference>
<organism evidence="1 4">
    <name type="scientific">Medicago truncatula</name>
    <name type="common">Barrel medic</name>
    <name type="synonym">Medicago tribuloides</name>
    <dbReference type="NCBI Taxonomy" id="3880"/>
    <lineage>
        <taxon>Eukaryota</taxon>
        <taxon>Viridiplantae</taxon>
        <taxon>Streptophyta</taxon>
        <taxon>Embryophyta</taxon>
        <taxon>Tracheophyta</taxon>
        <taxon>Spermatophyta</taxon>
        <taxon>Magnoliopsida</taxon>
        <taxon>eudicotyledons</taxon>
        <taxon>Gunneridae</taxon>
        <taxon>Pentapetalae</taxon>
        <taxon>rosids</taxon>
        <taxon>fabids</taxon>
        <taxon>Fabales</taxon>
        <taxon>Fabaceae</taxon>
        <taxon>Papilionoideae</taxon>
        <taxon>50 kb inversion clade</taxon>
        <taxon>NPAAA clade</taxon>
        <taxon>Hologalegina</taxon>
        <taxon>IRL clade</taxon>
        <taxon>Trifolieae</taxon>
        <taxon>Medicago</taxon>
    </lineage>
</organism>
<dbReference type="InterPro" id="IPR006501">
    <property type="entry name" value="Pectinesterase_inhib_dom"/>
</dbReference>
<dbReference type="SUPFAM" id="SSF101148">
    <property type="entry name" value="Plant invertase/pectin methylesterase inhibitor"/>
    <property type="match status" value="1"/>
</dbReference>
<dbReference type="Gramene" id="rna35467">
    <property type="protein sequence ID" value="RHN51092.1"/>
    <property type="gene ID" value="gene35467"/>
</dbReference>
<dbReference type="PANTHER" id="PTHR31890:SF9">
    <property type="entry name" value="PLANT INVERTASE_PECTIN METHYLESTERASE INHIBITOR SUPERFAMILY PROTEIN"/>
    <property type="match status" value="1"/>
</dbReference>
<dbReference type="Proteomes" id="UP000265566">
    <property type="component" value="Chromosome 6"/>
</dbReference>
<evidence type="ECO:0000313" key="3">
    <source>
        <dbReference type="EnsemblPlants" id="KEH25926"/>
    </source>
</evidence>
<evidence type="ECO:0000313" key="5">
    <source>
        <dbReference type="Proteomes" id="UP000265566"/>
    </source>
</evidence>
<gene>
    <name evidence="1" type="ordered locus">MTR_6g037820</name>
    <name evidence="2" type="ORF">MtrunA17_Chr6g0464661</name>
</gene>
<dbReference type="AlphaFoldDB" id="A0A072U976"/>
<evidence type="ECO:0000313" key="2">
    <source>
        <dbReference type="EMBL" id="RHN51092.1"/>
    </source>
</evidence>
<dbReference type="NCBIfam" id="TIGR01614">
    <property type="entry name" value="PME_inhib"/>
    <property type="match status" value="1"/>
</dbReference>
<reference evidence="1 4" key="1">
    <citation type="journal article" date="2011" name="Nature">
        <title>The Medicago genome provides insight into the evolution of rhizobial symbioses.</title>
        <authorList>
            <person name="Young N.D."/>
            <person name="Debelle F."/>
            <person name="Oldroyd G.E."/>
            <person name="Geurts R."/>
            <person name="Cannon S.B."/>
            <person name="Udvardi M.K."/>
            <person name="Benedito V.A."/>
            <person name="Mayer K.F."/>
            <person name="Gouzy J."/>
            <person name="Schoof H."/>
            <person name="Van de Peer Y."/>
            <person name="Proost S."/>
            <person name="Cook D.R."/>
            <person name="Meyers B.C."/>
            <person name="Spannagl M."/>
            <person name="Cheung F."/>
            <person name="De Mita S."/>
            <person name="Krishnakumar V."/>
            <person name="Gundlach H."/>
            <person name="Zhou S."/>
            <person name="Mudge J."/>
            <person name="Bharti A.K."/>
            <person name="Murray J.D."/>
            <person name="Naoumkina M.A."/>
            <person name="Rosen B."/>
            <person name="Silverstein K.A."/>
            <person name="Tang H."/>
            <person name="Rombauts S."/>
            <person name="Zhao P.X."/>
            <person name="Zhou P."/>
            <person name="Barbe V."/>
            <person name="Bardou P."/>
            <person name="Bechner M."/>
            <person name="Bellec A."/>
            <person name="Berger A."/>
            <person name="Berges H."/>
            <person name="Bidwell S."/>
            <person name="Bisseling T."/>
            <person name="Choisne N."/>
            <person name="Couloux A."/>
            <person name="Denny R."/>
            <person name="Deshpande S."/>
            <person name="Dai X."/>
            <person name="Doyle J.J."/>
            <person name="Dudez A.M."/>
            <person name="Farmer A.D."/>
            <person name="Fouteau S."/>
            <person name="Franken C."/>
            <person name="Gibelin C."/>
            <person name="Gish J."/>
            <person name="Goldstein S."/>
            <person name="Gonzalez A.J."/>
            <person name="Green P.J."/>
            <person name="Hallab A."/>
            <person name="Hartog M."/>
            <person name="Hua A."/>
            <person name="Humphray S.J."/>
            <person name="Jeong D.H."/>
            <person name="Jing Y."/>
            <person name="Jocker A."/>
            <person name="Kenton S.M."/>
            <person name="Kim D.J."/>
            <person name="Klee K."/>
            <person name="Lai H."/>
            <person name="Lang C."/>
            <person name="Lin S."/>
            <person name="Macmil S.L."/>
            <person name="Magdelenat G."/>
            <person name="Matthews L."/>
            <person name="McCorrison J."/>
            <person name="Monaghan E.L."/>
            <person name="Mun J.H."/>
            <person name="Najar F.Z."/>
            <person name="Nicholson C."/>
            <person name="Noirot C."/>
            <person name="O'Bleness M."/>
            <person name="Paule C.R."/>
            <person name="Poulain J."/>
            <person name="Prion F."/>
            <person name="Qin B."/>
            <person name="Qu C."/>
            <person name="Retzel E.F."/>
            <person name="Riddle C."/>
            <person name="Sallet E."/>
            <person name="Samain S."/>
            <person name="Samson N."/>
            <person name="Sanders I."/>
            <person name="Saurat O."/>
            <person name="Scarpelli C."/>
            <person name="Schiex T."/>
            <person name="Segurens B."/>
            <person name="Severin A.J."/>
            <person name="Sherrier D.J."/>
            <person name="Shi R."/>
            <person name="Sims S."/>
            <person name="Singer S.R."/>
            <person name="Sinharoy S."/>
            <person name="Sterck L."/>
            <person name="Viollet A."/>
            <person name="Wang B.B."/>
            <person name="Wang K."/>
            <person name="Wang M."/>
            <person name="Wang X."/>
            <person name="Warfsmann J."/>
            <person name="Weissenbach J."/>
            <person name="White D.D."/>
            <person name="White J.D."/>
            <person name="Wiley G.B."/>
            <person name="Wincker P."/>
            <person name="Xing Y."/>
            <person name="Yang L."/>
            <person name="Yao Z."/>
            <person name="Ying F."/>
            <person name="Zhai J."/>
            <person name="Zhou L."/>
            <person name="Zuber A."/>
            <person name="Denarie J."/>
            <person name="Dixon R.A."/>
            <person name="May G.D."/>
            <person name="Schwartz D.C."/>
            <person name="Rogers J."/>
            <person name="Quetier F."/>
            <person name="Town C.D."/>
            <person name="Roe B.A."/>
        </authorList>
    </citation>
    <scope>NUCLEOTIDE SEQUENCE [LARGE SCALE GENOMIC DNA]</scope>
    <source>
        <strain evidence="1">A17</strain>
        <strain evidence="3 4">cv. Jemalong A17</strain>
    </source>
</reference>
<name>A0A072U976_MEDTR</name>
<accession>A0A072U976</accession>
<dbReference type="PANTHER" id="PTHR31890">
    <property type="entry name" value="PLANT INVERTASE/PECTIN METHYLESTERASE INHIBITOR SUPERFAMILY PROTEIN"/>
    <property type="match status" value="1"/>
</dbReference>
<keyword evidence="4" id="KW-1185">Reference proteome</keyword>
<reference evidence="1 4" key="2">
    <citation type="journal article" date="2014" name="BMC Genomics">
        <title>An improved genome release (version Mt4.0) for the model legume Medicago truncatula.</title>
        <authorList>
            <person name="Tang H."/>
            <person name="Krishnakumar V."/>
            <person name="Bidwell S."/>
            <person name="Rosen B."/>
            <person name="Chan A."/>
            <person name="Zhou S."/>
            <person name="Gentzbittel L."/>
            <person name="Childs K.L."/>
            <person name="Yandell M."/>
            <person name="Gundlach H."/>
            <person name="Mayer K.F."/>
            <person name="Schwartz D.C."/>
            <person name="Town C.D."/>
        </authorList>
    </citation>
    <scope>GENOME REANNOTATION</scope>
    <source>
        <strain evidence="1">A17</strain>
        <strain evidence="3 4">cv. Jemalong A17</strain>
    </source>
</reference>